<evidence type="ECO:0000256" key="9">
    <source>
        <dbReference type="SAM" id="MobiDB-lite"/>
    </source>
</evidence>
<evidence type="ECO:0000256" key="10">
    <source>
        <dbReference type="SAM" id="Phobius"/>
    </source>
</evidence>
<evidence type="ECO:0000256" key="1">
    <source>
        <dbReference type="ARBA" id="ARBA00000085"/>
    </source>
</evidence>
<dbReference type="Proteomes" id="UP001144036">
    <property type="component" value="Unassembled WGS sequence"/>
</dbReference>
<organism evidence="13 14">
    <name type="scientific">Nonomuraea corallina</name>
    <dbReference type="NCBI Taxonomy" id="2989783"/>
    <lineage>
        <taxon>Bacteria</taxon>
        <taxon>Bacillati</taxon>
        <taxon>Actinomycetota</taxon>
        <taxon>Actinomycetes</taxon>
        <taxon>Streptosporangiales</taxon>
        <taxon>Streptosporangiaceae</taxon>
        <taxon>Nonomuraea</taxon>
    </lineage>
</organism>
<evidence type="ECO:0000313" key="13">
    <source>
        <dbReference type="EMBL" id="MDA0633842.1"/>
    </source>
</evidence>
<evidence type="ECO:0000256" key="3">
    <source>
        <dbReference type="ARBA" id="ARBA00022553"/>
    </source>
</evidence>
<keyword evidence="10" id="KW-0472">Membrane</keyword>
<evidence type="ECO:0000256" key="2">
    <source>
        <dbReference type="ARBA" id="ARBA00012438"/>
    </source>
</evidence>
<protein>
    <recommendedName>
        <fullName evidence="2">histidine kinase</fullName>
        <ecNumber evidence="2">2.7.13.3</ecNumber>
    </recommendedName>
</protein>
<evidence type="ECO:0000259" key="11">
    <source>
        <dbReference type="Pfam" id="PF02518"/>
    </source>
</evidence>
<dbReference type="RefSeq" id="WP_270154645.1">
    <property type="nucleotide sequence ID" value="NZ_JAPNNL010000029.1"/>
</dbReference>
<feature type="domain" description="Signal transduction histidine kinase subgroup 3 dimerisation and phosphoacceptor" evidence="12">
    <location>
        <begin position="185"/>
        <end position="251"/>
    </location>
</feature>
<feature type="compositionally biased region" description="Basic and acidic residues" evidence="9">
    <location>
        <begin position="336"/>
        <end position="346"/>
    </location>
</feature>
<keyword evidence="10" id="KW-0812">Transmembrane</keyword>
<dbReference type="Pfam" id="PF02518">
    <property type="entry name" value="HATPase_c"/>
    <property type="match status" value="1"/>
</dbReference>
<accession>A0ABT4S9J7</accession>
<feature type="transmembrane region" description="Helical" evidence="10">
    <location>
        <begin position="20"/>
        <end position="46"/>
    </location>
</feature>
<evidence type="ECO:0000256" key="6">
    <source>
        <dbReference type="ARBA" id="ARBA00022777"/>
    </source>
</evidence>
<dbReference type="CDD" id="cd16917">
    <property type="entry name" value="HATPase_UhpB-NarQ-NarX-like"/>
    <property type="match status" value="1"/>
</dbReference>
<evidence type="ECO:0000256" key="7">
    <source>
        <dbReference type="ARBA" id="ARBA00022840"/>
    </source>
</evidence>
<keyword evidence="5" id="KW-0547">Nucleotide-binding</keyword>
<evidence type="ECO:0000256" key="4">
    <source>
        <dbReference type="ARBA" id="ARBA00022679"/>
    </source>
</evidence>
<comment type="catalytic activity">
    <reaction evidence="1">
        <text>ATP + protein L-histidine = ADP + protein N-phospho-L-histidine.</text>
        <dbReference type="EC" id="2.7.13.3"/>
    </reaction>
</comment>
<evidence type="ECO:0000256" key="8">
    <source>
        <dbReference type="ARBA" id="ARBA00023012"/>
    </source>
</evidence>
<dbReference type="GO" id="GO:0016301">
    <property type="term" value="F:kinase activity"/>
    <property type="evidence" value="ECO:0007669"/>
    <property type="project" value="UniProtKB-KW"/>
</dbReference>
<dbReference type="Gene3D" id="3.30.565.10">
    <property type="entry name" value="Histidine kinase-like ATPase, C-terminal domain"/>
    <property type="match status" value="1"/>
</dbReference>
<dbReference type="EMBL" id="JAPNNL010000029">
    <property type="protein sequence ID" value="MDA0633842.1"/>
    <property type="molecule type" value="Genomic_DNA"/>
</dbReference>
<dbReference type="InterPro" id="IPR011712">
    <property type="entry name" value="Sig_transdc_His_kin_sub3_dim/P"/>
</dbReference>
<proteinExistence type="predicted"/>
<dbReference type="PANTHER" id="PTHR24421">
    <property type="entry name" value="NITRATE/NITRITE SENSOR PROTEIN NARX-RELATED"/>
    <property type="match status" value="1"/>
</dbReference>
<name>A0ABT4S9J7_9ACTN</name>
<feature type="transmembrane region" description="Helical" evidence="10">
    <location>
        <begin position="66"/>
        <end position="96"/>
    </location>
</feature>
<reference evidence="13" key="1">
    <citation type="submission" date="2022-11" db="EMBL/GenBank/DDBJ databases">
        <title>Nonomuraea corallina sp. nov., a new species of the genus Nonomuraea isolated from sea side sediment in Thai sea.</title>
        <authorList>
            <person name="Ngamcharungchit C."/>
            <person name="Matsumoto A."/>
            <person name="Suriyachadkun C."/>
            <person name="Panbangred W."/>
            <person name="Inahashi Y."/>
            <person name="Intra B."/>
        </authorList>
    </citation>
    <scope>NUCLEOTIDE SEQUENCE</scope>
    <source>
        <strain evidence="13">MCN248</strain>
    </source>
</reference>
<sequence length="450" mass="47709">MHESHRLFVGPLSRPQLIALDLAAAVSFSLVAFTATVNLVAIPPWARLAIPLGLGLPLALRRVWPLPVFLFTVALAVVAVLGGALGIVYVSPAYALYLVAVREDRGSWLPTMTIAVLALLTMVGLFTVGGVPQATGPVWLLGMDEVLFGIAALGGAWTVGRAVRERRMYTARQAERRAEQAVAEERLRIARELHDVVAHNVGLIAVKAGVANHVLATNPEEAHDALRVIENASRNALVEMRHLLGVLRPSETPARGPAPGLRGLSDLAEQAGQAGVNVELDVRVGSERLVSGMRGAGPLPSARGAEVLSVLGNRDTESRLAGDSGTGEPGAVPGEGRWEVGDGRQELDGDWLPEGVELSVYRIVQEALTNVVKHAAPARCRVSVIDDGRTVRIEVGDDGPGHRALSDRGPGHGLIGMRERVMMYGGTFEAGQAAGPGFRVSATLPYRRDS</sequence>
<keyword evidence="6 13" id="KW-0418">Kinase</keyword>
<evidence type="ECO:0000313" key="14">
    <source>
        <dbReference type="Proteomes" id="UP001144036"/>
    </source>
</evidence>
<dbReference type="InterPro" id="IPR036890">
    <property type="entry name" value="HATPase_C_sf"/>
</dbReference>
<keyword evidence="7" id="KW-0067">ATP-binding</keyword>
<dbReference type="InterPro" id="IPR003594">
    <property type="entry name" value="HATPase_dom"/>
</dbReference>
<keyword evidence="3" id="KW-0597">Phosphoprotein</keyword>
<feature type="region of interest" description="Disordered" evidence="9">
    <location>
        <begin position="315"/>
        <end position="346"/>
    </location>
</feature>
<dbReference type="Pfam" id="PF07730">
    <property type="entry name" value="HisKA_3"/>
    <property type="match status" value="1"/>
</dbReference>
<feature type="domain" description="Histidine kinase/HSP90-like ATPase" evidence="11">
    <location>
        <begin position="356"/>
        <end position="447"/>
    </location>
</feature>
<dbReference type="Gene3D" id="1.20.5.1930">
    <property type="match status" value="1"/>
</dbReference>
<gene>
    <name evidence="13" type="ORF">OUY22_10465</name>
</gene>
<dbReference type="InterPro" id="IPR050482">
    <property type="entry name" value="Sensor_HK_TwoCompSys"/>
</dbReference>
<keyword evidence="10" id="KW-1133">Transmembrane helix</keyword>
<keyword evidence="4" id="KW-0808">Transferase</keyword>
<feature type="transmembrane region" description="Helical" evidence="10">
    <location>
        <begin position="146"/>
        <end position="163"/>
    </location>
</feature>
<keyword evidence="14" id="KW-1185">Reference proteome</keyword>
<dbReference type="PANTHER" id="PTHR24421:SF10">
    <property type="entry name" value="NITRATE_NITRITE SENSOR PROTEIN NARQ"/>
    <property type="match status" value="1"/>
</dbReference>
<comment type="caution">
    <text evidence="13">The sequence shown here is derived from an EMBL/GenBank/DDBJ whole genome shotgun (WGS) entry which is preliminary data.</text>
</comment>
<evidence type="ECO:0000259" key="12">
    <source>
        <dbReference type="Pfam" id="PF07730"/>
    </source>
</evidence>
<dbReference type="EC" id="2.7.13.3" evidence="2"/>
<evidence type="ECO:0000256" key="5">
    <source>
        <dbReference type="ARBA" id="ARBA00022741"/>
    </source>
</evidence>
<dbReference type="SUPFAM" id="SSF55874">
    <property type="entry name" value="ATPase domain of HSP90 chaperone/DNA topoisomerase II/histidine kinase"/>
    <property type="match status" value="1"/>
</dbReference>
<keyword evidence="8" id="KW-0902">Two-component regulatory system</keyword>
<feature type="transmembrane region" description="Helical" evidence="10">
    <location>
        <begin position="108"/>
        <end position="126"/>
    </location>
</feature>